<protein>
    <submittedName>
        <fullName evidence="1">Uncharacterized protein</fullName>
    </submittedName>
</protein>
<sequence>MFKNKSEIPMMIKVAKDGDWRWLMVTVTVPDYGRYRVLQKRTAMRPGSVVGYVNATMMTQQNLNRVASIYGVCPYTKPGFGLGNTTPEPSVYMWIS</sequence>
<dbReference type="VEuPathDB" id="FungiDB:RO3G_17300"/>
<evidence type="ECO:0000313" key="1">
    <source>
        <dbReference type="EMBL" id="EIE92589.1"/>
    </source>
</evidence>
<keyword evidence="2" id="KW-1185">Reference proteome</keyword>
<dbReference type="Proteomes" id="UP000009138">
    <property type="component" value="Unassembled WGS sequence"/>
</dbReference>
<dbReference type="RefSeq" id="XP_067527985.1">
    <property type="nucleotide sequence ID" value="XM_067671884.1"/>
</dbReference>
<proteinExistence type="predicted"/>
<organism evidence="1 2">
    <name type="scientific">Rhizopus delemar (strain RA 99-880 / ATCC MYA-4621 / FGSC 9543 / NRRL 43880)</name>
    <name type="common">Mucormycosis agent</name>
    <name type="synonym">Rhizopus arrhizus var. delemar</name>
    <dbReference type="NCBI Taxonomy" id="246409"/>
    <lineage>
        <taxon>Eukaryota</taxon>
        <taxon>Fungi</taxon>
        <taxon>Fungi incertae sedis</taxon>
        <taxon>Mucoromycota</taxon>
        <taxon>Mucoromycotina</taxon>
        <taxon>Mucoromycetes</taxon>
        <taxon>Mucorales</taxon>
        <taxon>Mucorineae</taxon>
        <taxon>Rhizopodaceae</taxon>
        <taxon>Rhizopus</taxon>
    </lineage>
</organism>
<name>I1CVV9_RHIO9</name>
<dbReference type="EMBL" id="GG669516">
    <property type="protein sequence ID" value="EIE92589.1"/>
    <property type="molecule type" value="Genomic_DNA"/>
</dbReference>
<gene>
    <name evidence="1" type="ORF">RO3G_17300</name>
</gene>
<dbReference type="InParanoid" id="I1CVV9"/>
<dbReference type="GeneID" id="93624265"/>
<accession>I1CVV9</accession>
<dbReference type="AlphaFoldDB" id="I1CVV9"/>
<reference evidence="1 2" key="1">
    <citation type="journal article" date="2009" name="PLoS Genet.">
        <title>Genomic analysis of the basal lineage fungus Rhizopus oryzae reveals a whole-genome duplication.</title>
        <authorList>
            <person name="Ma L.-J."/>
            <person name="Ibrahim A.S."/>
            <person name="Skory C."/>
            <person name="Grabherr M.G."/>
            <person name="Burger G."/>
            <person name="Butler M."/>
            <person name="Elias M."/>
            <person name="Idnurm A."/>
            <person name="Lang B.F."/>
            <person name="Sone T."/>
            <person name="Abe A."/>
            <person name="Calvo S.E."/>
            <person name="Corrochano L.M."/>
            <person name="Engels R."/>
            <person name="Fu J."/>
            <person name="Hansberg W."/>
            <person name="Kim J.-M."/>
            <person name="Kodira C.D."/>
            <person name="Koehrsen M.J."/>
            <person name="Liu B."/>
            <person name="Miranda-Saavedra D."/>
            <person name="O'Leary S."/>
            <person name="Ortiz-Castellanos L."/>
            <person name="Poulter R."/>
            <person name="Rodriguez-Romero J."/>
            <person name="Ruiz-Herrera J."/>
            <person name="Shen Y.-Q."/>
            <person name="Zeng Q."/>
            <person name="Galagan J."/>
            <person name="Birren B.W."/>
            <person name="Cuomo C.A."/>
            <person name="Wickes B.L."/>
        </authorList>
    </citation>
    <scope>NUCLEOTIDE SEQUENCE [LARGE SCALE GENOMIC DNA]</scope>
    <source>
        <strain evidence="2">RA 99-880 / ATCC MYA-4621 / FGSC 9543 / NRRL 43880</strain>
    </source>
</reference>
<evidence type="ECO:0000313" key="2">
    <source>
        <dbReference type="Proteomes" id="UP000009138"/>
    </source>
</evidence>